<keyword evidence="10" id="KW-0869">Chloride channel</keyword>
<feature type="domain" description="Neurotransmitter-gated ion-channel transmembrane" evidence="19">
    <location>
        <begin position="262"/>
        <end position="476"/>
    </location>
</feature>
<accession>A0A9J7MYV6</accession>
<dbReference type="GO" id="GO:0005231">
    <property type="term" value="F:excitatory extracellular ligand-gated monoatomic ion channel activity"/>
    <property type="evidence" value="ECO:0000318"/>
    <property type="project" value="GO_Central"/>
</dbReference>
<evidence type="ECO:0000259" key="19">
    <source>
        <dbReference type="Pfam" id="PF02932"/>
    </source>
</evidence>
<reference evidence="21" key="2">
    <citation type="submission" date="2025-08" db="UniProtKB">
        <authorList>
            <consortium name="RefSeq"/>
        </authorList>
    </citation>
    <scope>IDENTIFICATION</scope>
    <source>
        <strain evidence="21">S238N-H82</strain>
        <tissue evidence="21">Testes</tissue>
    </source>
</reference>
<dbReference type="Proteomes" id="UP000001554">
    <property type="component" value="Chromosome 9"/>
</dbReference>
<comment type="caution">
    <text evidence="16">Lacks conserved residue(s) required for the propagation of feature annotation.</text>
</comment>
<dbReference type="InterPro" id="IPR006029">
    <property type="entry name" value="Neurotrans-gated_channel_TM"/>
</dbReference>
<evidence type="ECO:0000256" key="7">
    <source>
        <dbReference type="ARBA" id="ARBA00023065"/>
    </source>
</evidence>
<dbReference type="KEGG" id="bfo:118422852"/>
<dbReference type="InterPro" id="IPR006028">
    <property type="entry name" value="GABAA/Glycine_rcpt"/>
</dbReference>
<feature type="transmembrane region" description="Helical" evidence="16">
    <location>
        <begin position="320"/>
        <end position="343"/>
    </location>
</feature>
<gene>
    <name evidence="21" type="primary">LOC118422852</name>
</gene>
<evidence type="ECO:0000256" key="14">
    <source>
        <dbReference type="ARBA" id="ARBA00023303"/>
    </source>
</evidence>
<dbReference type="CDD" id="cd18991">
    <property type="entry name" value="LGIC_ECD_GlyR"/>
    <property type="match status" value="1"/>
</dbReference>
<dbReference type="InterPro" id="IPR036719">
    <property type="entry name" value="Neuro-gated_channel_TM_sf"/>
</dbReference>
<keyword evidence="9" id="KW-1015">Disulfide bond</keyword>
<protein>
    <submittedName>
        <fullName evidence="21">Glycine receptor subunit alphaZ1-like isoform X1</fullName>
    </submittedName>
</protein>
<evidence type="ECO:0000256" key="8">
    <source>
        <dbReference type="ARBA" id="ARBA00023136"/>
    </source>
</evidence>
<evidence type="ECO:0000256" key="10">
    <source>
        <dbReference type="ARBA" id="ARBA00023173"/>
    </source>
</evidence>
<keyword evidence="2" id="KW-1003">Cell membrane</keyword>
<evidence type="ECO:0000256" key="1">
    <source>
        <dbReference type="ARBA" id="ARBA00022448"/>
    </source>
</evidence>
<evidence type="ECO:0000259" key="18">
    <source>
        <dbReference type="Pfam" id="PF02931"/>
    </source>
</evidence>
<evidence type="ECO:0000256" key="13">
    <source>
        <dbReference type="ARBA" id="ARBA00023257"/>
    </source>
</evidence>
<feature type="transmembrane region" description="Helical" evidence="16">
    <location>
        <begin position="458"/>
        <end position="477"/>
    </location>
</feature>
<keyword evidence="6" id="KW-0770">Synapse</keyword>
<dbReference type="GO" id="GO:1902476">
    <property type="term" value="P:chloride transmembrane transport"/>
    <property type="evidence" value="ECO:0000318"/>
    <property type="project" value="GO_Central"/>
</dbReference>
<dbReference type="PROSITE" id="PS00236">
    <property type="entry name" value="NEUROTR_ION_CHANNEL"/>
    <property type="match status" value="1"/>
</dbReference>
<feature type="region of interest" description="Disordered" evidence="17">
    <location>
        <begin position="429"/>
        <end position="450"/>
    </location>
</feature>
<dbReference type="FunFam" id="2.70.170.10:FF:000014">
    <property type="entry name" value="Glycine receptor subunit beta"/>
    <property type="match status" value="1"/>
</dbReference>
<reference evidence="20" key="1">
    <citation type="journal article" date="2020" name="Nat. Ecol. Evol.">
        <title>Deeply conserved synteny resolves early events in vertebrate evolution.</title>
        <authorList>
            <person name="Simakov O."/>
            <person name="Marletaz F."/>
            <person name="Yue J.X."/>
            <person name="O'Connell B."/>
            <person name="Jenkins J."/>
            <person name="Brandt A."/>
            <person name="Calef R."/>
            <person name="Tung C.H."/>
            <person name="Huang T.K."/>
            <person name="Schmutz J."/>
            <person name="Satoh N."/>
            <person name="Yu J.K."/>
            <person name="Putnam N.H."/>
            <person name="Green R.E."/>
            <person name="Rokhsar D.S."/>
        </authorList>
    </citation>
    <scope>NUCLEOTIDE SEQUENCE [LARGE SCALE GENOMIC DNA]</scope>
    <source>
        <strain evidence="20">S238N-H82</strain>
    </source>
</reference>
<dbReference type="FunFam" id="1.20.58.390:FF:000067">
    <property type="entry name" value="Glycine receptor subunit alpha-2"/>
    <property type="match status" value="1"/>
</dbReference>
<dbReference type="NCBIfam" id="TIGR00860">
    <property type="entry name" value="LIC"/>
    <property type="match status" value="1"/>
</dbReference>
<comment type="subcellular location">
    <subcellularLocation>
        <location evidence="15">Postsynaptic cell membrane</location>
        <topology evidence="15">Multi-pass membrane protein</topology>
    </subcellularLocation>
</comment>
<feature type="chain" id="PRO_5039962880" evidence="16">
    <location>
        <begin position="35"/>
        <end position="483"/>
    </location>
</feature>
<keyword evidence="4 16" id="KW-0732">Signal</keyword>
<evidence type="ECO:0000256" key="5">
    <source>
        <dbReference type="ARBA" id="ARBA00022989"/>
    </source>
</evidence>
<organism evidence="20 21">
    <name type="scientific">Branchiostoma floridae</name>
    <name type="common">Florida lancelet</name>
    <name type="synonym">Amphioxus</name>
    <dbReference type="NCBI Taxonomy" id="7739"/>
    <lineage>
        <taxon>Eukaryota</taxon>
        <taxon>Metazoa</taxon>
        <taxon>Chordata</taxon>
        <taxon>Cephalochordata</taxon>
        <taxon>Leptocardii</taxon>
        <taxon>Amphioxiformes</taxon>
        <taxon>Branchiostomatidae</taxon>
        <taxon>Branchiostoma</taxon>
    </lineage>
</organism>
<feature type="signal peptide" evidence="16">
    <location>
        <begin position="1"/>
        <end position="34"/>
    </location>
</feature>
<dbReference type="RefSeq" id="XP_035686552.1">
    <property type="nucleotide sequence ID" value="XM_035830659.1"/>
</dbReference>
<dbReference type="Pfam" id="PF02931">
    <property type="entry name" value="Neur_chan_LBD"/>
    <property type="match status" value="1"/>
</dbReference>
<dbReference type="AlphaFoldDB" id="A0A9J7MYV6"/>
<dbReference type="Pfam" id="PF02932">
    <property type="entry name" value="Neur_chan_memb"/>
    <property type="match status" value="1"/>
</dbReference>
<evidence type="ECO:0000256" key="15">
    <source>
        <dbReference type="ARBA" id="ARBA00034104"/>
    </source>
</evidence>
<keyword evidence="20" id="KW-1185">Reference proteome</keyword>
<dbReference type="InterPro" id="IPR038050">
    <property type="entry name" value="Neuro_actylchol_rec"/>
</dbReference>
<keyword evidence="12" id="KW-0868">Chloride</keyword>
<dbReference type="InterPro" id="IPR006202">
    <property type="entry name" value="Neur_chan_lig-bd"/>
</dbReference>
<evidence type="ECO:0000256" key="9">
    <source>
        <dbReference type="ARBA" id="ARBA00023157"/>
    </source>
</evidence>
<dbReference type="OrthoDB" id="442503at2759"/>
<keyword evidence="13" id="KW-0628">Postsynaptic cell membrane</keyword>
<sequence>MWWPAGPRTSSSRTMAPPGLLLTLLLLPPYHVSGQQSGGSGKGKSPTQLLDSLLLSGYDARIRPNFNGPSVNVTLDVFINSFGSIQASTMDYKVNIFLRQRWNDPRLQFKEYNESLSIDPSILNKIWMPDLFFANEKGATFHTVTTMNRLFRVSPTGDILYSLRLTLRLACPMQLQRFPMDHQVCIMQLESFGYTTRDLQFKWNDEEGSMPVQTSPEVELPQFEIESVETASCLKVYSTGLYTCVEARFYLKRQLSYFMMQTYTPTILIVVLSWVSFWINMDAAPARTGLGITTVLTMTTKSTGVSADLPKVSYVKAIDIWMAVCMMFVFAALLEFAAVNFTARLQKVEVEKWGRRFSRKKQPQVQVRVQKRCIGIQKNIDDVPPNYTGLILVDSQDPRWEQMETNANENETSFTYKTMGVAPLIAEREEEVKAPPPKPAAPPGPPETFRDKAEKIDAVSRIVFPMIFLLFNIGYWSSLLAMF</sequence>
<name>A0A9J7MYV6_BRAFL</name>
<dbReference type="PRINTS" id="PR00252">
    <property type="entry name" value="NRIONCHANNEL"/>
</dbReference>
<feature type="domain" description="Neurotransmitter-gated ion-channel ligand-binding" evidence="18">
    <location>
        <begin position="48"/>
        <end position="254"/>
    </location>
</feature>
<dbReference type="GO" id="GO:0004888">
    <property type="term" value="F:transmembrane signaling receptor activity"/>
    <property type="evidence" value="ECO:0007669"/>
    <property type="project" value="InterPro"/>
</dbReference>
<evidence type="ECO:0000256" key="3">
    <source>
        <dbReference type="ARBA" id="ARBA00022692"/>
    </source>
</evidence>
<feature type="compositionally biased region" description="Pro residues" evidence="17">
    <location>
        <begin position="434"/>
        <end position="446"/>
    </location>
</feature>
<dbReference type="PRINTS" id="PR00253">
    <property type="entry name" value="GABAARECEPTR"/>
</dbReference>
<keyword evidence="5 16" id="KW-1133">Transmembrane helix</keyword>
<keyword evidence="11" id="KW-0325">Glycoprotein</keyword>
<dbReference type="GO" id="GO:0045211">
    <property type="term" value="C:postsynaptic membrane"/>
    <property type="evidence" value="ECO:0007669"/>
    <property type="project" value="UniProtKB-SubCell"/>
</dbReference>
<keyword evidence="7 16" id="KW-0406">Ion transport</keyword>
<evidence type="ECO:0000256" key="11">
    <source>
        <dbReference type="ARBA" id="ARBA00023180"/>
    </source>
</evidence>
<keyword evidence="8 16" id="KW-0472">Membrane</keyword>
<comment type="similarity">
    <text evidence="16">Belongs to the ligand-gated ion channel (TC 1.A.9) family.</text>
</comment>
<dbReference type="GO" id="GO:0034707">
    <property type="term" value="C:chloride channel complex"/>
    <property type="evidence" value="ECO:0007669"/>
    <property type="project" value="UniProtKB-KW"/>
</dbReference>
<evidence type="ECO:0000313" key="20">
    <source>
        <dbReference type="Proteomes" id="UP000001554"/>
    </source>
</evidence>
<dbReference type="InterPro" id="IPR018000">
    <property type="entry name" value="Neurotransmitter_ion_chnl_CS"/>
</dbReference>
<evidence type="ECO:0000256" key="4">
    <source>
        <dbReference type="ARBA" id="ARBA00022729"/>
    </source>
</evidence>
<dbReference type="CDD" id="cd19049">
    <property type="entry name" value="LGIC_TM_anion"/>
    <property type="match status" value="1"/>
</dbReference>
<keyword evidence="3 16" id="KW-0812">Transmembrane</keyword>
<dbReference type="GeneID" id="118422852"/>
<evidence type="ECO:0000256" key="17">
    <source>
        <dbReference type="SAM" id="MobiDB-lite"/>
    </source>
</evidence>
<dbReference type="GO" id="GO:0005254">
    <property type="term" value="F:chloride channel activity"/>
    <property type="evidence" value="ECO:0007669"/>
    <property type="project" value="UniProtKB-KW"/>
</dbReference>
<proteinExistence type="inferred from homology"/>
<dbReference type="InterPro" id="IPR006201">
    <property type="entry name" value="Neur_channel"/>
</dbReference>
<dbReference type="SUPFAM" id="SSF63712">
    <property type="entry name" value="Nicotinic receptor ligand binding domain-like"/>
    <property type="match status" value="1"/>
</dbReference>
<keyword evidence="1 16" id="KW-0813">Transport</keyword>
<dbReference type="PANTHER" id="PTHR18945">
    <property type="entry name" value="NEUROTRANSMITTER GATED ION CHANNEL"/>
    <property type="match status" value="1"/>
</dbReference>
<dbReference type="Gene3D" id="2.70.170.10">
    <property type="entry name" value="Neurotransmitter-gated ion-channel ligand-binding domain"/>
    <property type="match status" value="1"/>
</dbReference>
<dbReference type="SUPFAM" id="SSF90112">
    <property type="entry name" value="Neurotransmitter-gated ion-channel transmembrane pore"/>
    <property type="match status" value="1"/>
</dbReference>
<evidence type="ECO:0000256" key="2">
    <source>
        <dbReference type="ARBA" id="ARBA00022475"/>
    </source>
</evidence>
<evidence type="ECO:0000256" key="12">
    <source>
        <dbReference type="ARBA" id="ARBA00023214"/>
    </source>
</evidence>
<evidence type="ECO:0000313" key="21">
    <source>
        <dbReference type="RefSeq" id="XP_035686552.1"/>
    </source>
</evidence>
<keyword evidence="14 16" id="KW-0407">Ion channel</keyword>
<evidence type="ECO:0000256" key="6">
    <source>
        <dbReference type="ARBA" id="ARBA00023018"/>
    </source>
</evidence>
<dbReference type="Gene3D" id="1.20.58.390">
    <property type="entry name" value="Neurotransmitter-gated ion-channel transmembrane domain"/>
    <property type="match status" value="1"/>
</dbReference>
<dbReference type="InterPro" id="IPR036734">
    <property type="entry name" value="Neur_chan_lig-bd_sf"/>
</dbReference>
<evidence type="ECO:0000256" key="16">
    <source>
        <dbReference type="RuleBase" id="RU000687"/>
    </source>
</evidence>
<feature type="transmembrane region" description="Helical" evidence="16">
    <location>
        <begin position="263"/>
        <end position="281"/>
    </location>
</feature>